<reference evidence="2 3" key="1">
    <citation type="submission" date="2023-09" db="EMBL/GenBank/DDBJ databases">
        <authorList>
            <person name="Rey-Velasco X."/>
        </authorList>
    </citation>
    <scope>NUCLEOTIDE SEQUENCE [LARGE SCALE GENOMIC DNA]</scope>
    <source>
        <strain evidence="2 3">F225</strain>
    </source>
</reference>
<proteinExistence type="predicted"/>
<feature type="signal peptide" evidence="1">
    <location>
        <begin position="1"/>
        <end position="20"/>
    </location>
</feature>
<dbReference type="SUPFAM" id="SSF51445">
    <property type="entry name" value="(Trans)glycosidases"/>
    <property type="match status" value="1"/>
</dbReference>
<dbReference type="InterPro" id="IPR017853">
    <property type="entry name" value="GH"/>
</dbReference>
<sequence length="483" mass="55335">MNSKIFLLILYLMPSNILLGQTMSNNQGIQPYHENPWYWQYKGAPIMLIGGSDEDNIWQWTGEQLTDHLDLLKSVGGNYLRNTMSDRDEGNIYAPKEIEDGLYDLNQWNEEYWSRLEFFLNETEERDIIVQLTLWDWFDFSADHPYNPKNNVNWTVGTIEDKEDFYGGSIYENKKAVLEYQHRYIDKLLSITLNYDHILYNINNESTIGAEWETYWAKYLNDAANSQARNLHVTSMQLLPGNSVRHVMTNRDLYSFVEVSQNNQNAAGSVGYKHYENLLHWRNMINAQQEGPMPMNNVKVYGVGVGANTASGTEQEAIERFWRNIFAGSASARFHRPADERWGLGLTEKAQRTIKAASMFLEEFDLFNAKPYEGCETIGNSIRADYCLANVGNAYAVYFPDGRSTVALDPWVYMEEVTIKWLNLTSGEWAKEETITLDWTEVPWVGPDRVLVMSPGSGIGGPEDGYGNGDAFIGIIEPKVDNK</sequence>
<dbReference type="Proteomes" id="UP001253848">
    <property type="component" value="Unassembled WGS sequence"/>
</dbReference>
<accession>A0ABU3DUK2</accession>
<evidence type="ECO:0000313" key="2">
    <source>
        <dbReference type="EMBL" id="MDT0687398.1"/>
    </source>
</evidence>
<dbReference type="EMBL" id="JAVRHN010000010">
    <property type="protein sequence ID" value="MDT0687398.1"/>
    <property type="molecule type" value="Genomic_DNA"/>
</dbReference>
<comment type="caution">
    <text evidence="2">The sequence shown here is derived from an EMBL/GenBank/DDBJ whole genome shotgun (WGS) entry which is preliminary data.</text>
</comment>
<gene>
    <name evidence="2" type="ORF">RM541_13585</name>
</gene>
<evidence type="ECO:0000256" key="1">
    <source>
        <dbReference type="SAM" id="SignalP"/>
    </source>
</evidence>
<name>A0ABU3DUK2_9FLAO</name>
<keyword evidence="3" id="KW-1185">Reference proteome</keyword>
<protein>
    <recommendedName>
        <fullName evidence="4">Collagen-binding domain-containing protein</fullName>
    </recommendedName>
</protein>
<evidence type="ECO:0000313" key="3">
    <source>
        <dbReference type="Proteomes" id="UP001253848"/>
    </source>
</evidence>
<dbReference type="RefSeq" id="WP_311500680.1">
    <property type="nucleotide sequence ID" value="NZ_JAVRHN010000010.1"/>
</dbReference>
<feature type="chain" id="PRO_5046707597" description="Collagen-binding domain-containing protein" evidence="1">
    <location>
        <begin position="21"/>
        <end position="483"/>
    </location>
</feature>
<dbReference type="Gene3D" id="3.20.20.80">
    <property type="entry name" value="Glycosidases"/>
    <property type="match status" value="1"/>
</dbReference>
<evidence type="ECO:0008006" key="4">
    <source>
        <dbReference type="Google" id="ProtNLM"/>
    </source>
</evidence>
<organism evidence="2 3">
    <name type="scientific">Autumnicola psychrophila</name>
    <dbReference type="NCBI Taxonomy" id="3075592"/>
    <lineage>
        <taxon>Bacteria</taxon>
        <taxon>Pseudomonadati</taxon>
        <taxon>Bacteroidota</taxon>
        <taxon>Flavobacteriia</taxon>
        <taxon>Flavobacteriales</taxon>
        <taxon>Flavobacteriaceae</taxon>
        <taxon>Autumnicola</taxon>
    </lineage>
</organism>
<keyword evidence="1" id="KW-0732">Signal</keyword>